<keyword evidence="3" id="KW-0805">Transcription regulation</keyword>
<organism evidence="9 10">
    <name type="scientific">Penicillium subrubescens</name>
    <dbReference type="NCBI Taxonomy" id="1316194"/>
    <lineage>
        <taxon>Eukaryota</taxon>
        <taxon>Fungi</taxon>
        <taxon>Dikarya</taxon>
        <taxon>Ascomycota</taxon>
        <taxon>Pezizomycotina</taxon>
        <taxon>Eurotiomycetes</taxon>
        <taxon>Eurotiomycetidae</taxon>
        <taxon>Eurotiales</taxon>
        <taxon>Aspergillaceae</taxon>
        <taxon>Penicillium</taxon>
    </lineage>
</organism>
<dbReference type="EMBL" id="MNBE01000308">
    <property type="protein sequence ID" value="OKP11037.1"/>
    <property type="molecule type" value="Genomic_DNA"/>
</dbReference>
<dbReference type="SMART" id="SM00906">
    <property type="entry name" value="Fungal_trans"/>
    <property type="match status" value="1"/>
</dbReference>
<dbReference type="SMART" id="SM00066">
    <property type="entry name" value="GAL4"/>
    <property type="match status" value="1"/>
</dbReference>
<dbReference type="InterPro" id="IPR050613">
    <property type="entry name" value="Sec_Metabolite_Reg"/>
</dbReference>
<dbReference type="GO" id="GO:0006351">
    <property type="term" value="P:DNA-templated transcription"/>
    <property type="evidence" value="ECO:0007669"/>
    <property type="project" value="InterPro"/>
</dbReference>
<comment type="caution">
    <text evidence="9">The sequence shown here is derived from an EMBL/GenBank/DDBJ whole genome shotgun (WGS) entry which is preliminary data.</text>
</comment>
<dbReference type="GO" id="GO:0005634">
    <property type="term" value="C:nucleus"/>
    <property type="evidence" value="ECO:0007669"/>
    <property type="project" value="UniProtKB-SubCell"/>
</dbReference>
<dbReference type="GO" id="GO:0003677">
    <property type="term" value="F:DNA binding"/>
    <property type="evidence" value="ECO:0007669"/>
    <property type="project" value="UniProtKB-KW"/>
</dbReference>
<dbReference type="InterPro" id="IPR036864">
    <property type="entry name" value="Zn2-C6_fun-type_DNA-bd_sf"/>
</dbReference>
<keyword evidence="2" id="KW-0479">Metal-binding</keyword>
<protein>
    <recommendedName>
        <fullName evidence="8">Zn(2)-C6 fungal-type domain-containing protein</fullName>
    </recommendedName>
</protein>
<keyword evidence="4" id="KW-0238">DNA-binding</keyword>
<dbReference type="CDD" id="cd00067">
    <property type="entry name" value="GAL4"/>
    <property type="match status" value="1"/>
</dbReference>
<dbReference type="InterPro" id="IPR007219">
    <property type="entry name" value="XnlR_reg_dom"/>
</dbReference>
<dbReference type="Proteomes" id="UP000186955">
    <property type="component" value="Unassembled WGS sequence"/>
</dbReference>
<dbReference type="GO" id="GO:0000981">
    <property type="term" value="F:DNA-binding transcription factor activity, RNA polymerase II-specific"/>
    <property type="evidence" value="ECO:0007669"/>
    <property type="project" value="InterPro"/>
</dbReference>
<feature type="region of interest" description="Disordered" evidence="7">
    <location>
        <begin position="149"/>
        <end position="168"/>
    </location>
</feature>
<evidence type="ECO:0000256" key="1">
    <source>
        <dbReference type="ARBA" id="ARBA00004123"/>
    </source>
</evidence>
<dbReference type="PROSITE" id="PS50048">
    <property type="entry name" value="ZN2_CY6_FUNGAL_2"/>
    <property type="match status" value="1"/>
</dbReference>
<keyword evidence="10" id="KW-1185">Reference proteome</keyword>
<keyword evidence="6" id="KW-0539">Nucleus</keyword>
<evidence type="ECO:0000256" key="5">
    <source>
        <dbReference type="ARBA" id="ARBA00023163"/>
    </source>
</evidence>
<evidence type="ECO:0000256" key="3">
    <source>
        <dbReference type="ARBA" id="ARBA00023015"/>
    </source>
</evidence>
<dbReference type="PANTHER" id="PTHR31001">
    <property type="entry name" value="UNCHARACTERIZED TRANSCRIPTIONAL REGULATORY PROTEIN"/>
    <property type="match status" value="1"/>
</dbReference>
<name>A0A1Q5UEY4_9EURO</name>
<feature type="domain" description="Zn(2)-C6 fungal-type" evidence="8">
    <location>
        <begin position="34"/>
        <end position="65"/>
    </location>
</feature>
<evidence type="ECO:0000259" key="8">
    <source>
        <dbReference type="PROSITE" id="PS50048"/>
    </source>
</evidence>
<evidence type="ECO:0000313" key="9">
    <source>
        <dbReference type="EMBL" id="OKP11037.1"/>
    </source>
</evidence>
<dbReference type="InterPro" id="IPR001138">
    <property type="entry name" value="Zn2Cys6_DnaBD"/>
</dbReference>
<dbReference type="PROSITE" id="PS00463">
    <property type="entry name" value="ZN2_CY6_FUNGAL_1"/>
    <property type="match status" value="1"/>
</dbReference>
<dbReference type="PANTHER" id="PTHR31001:SF49">
    <property type="entry name" value="ZN(II)2CYS6 TRANSCRIPTION FACTOR (EUROFUNG)"/>
    <property type="match status" value="1"/>
</dbReference>
<dbReference type="Gene3D" id="4.10.240.10">
    <property type="entry name" value="Zn(2)-C6 fungal-type DNA-binding domain"/>
    <property type="match status" value="1"/>
</dbReference>
<dbReference type="SUPFAM" id="SSF57701">
    <property type="entry name" value="Zn2/Cys6 DNA-binding domain"/>
    <property type="match status" value="1"/>
</dbReference>
<sequence length="671" mass="75731">MSDFSSLTGKFRINKEAGQDPAAKVTKRPRESLACNQCKRAKTRCDRRHPCSSCTRKDEAAICSYQRASPGSNRSATAEDRLAHLESLVKDLMQNQNLRQPEHNSAPVEDQSTEDPRVTDQSLEEGRYVGSTHWSAVLDDIQELKIAVTRREDSPEPSPNLSSSPDSNKASIIFGSPSDYPLEQVMDQHLPSRVEVDRLVSIYFQGESFIIPFIHTFQFQRQYRAFWAEPTQVNPLWLSMLFSICAVSTLIRGTIGIYPTAREEVITEACQLLAASEKCLVRGEYHRPQPLVLEALIMYAQCKNMQSLDPSREAGAIFGMVVRMAYEMGYHRDPDSLGSFTPFEGEMRRRFWSLCKQVDLMVSFQLGLPSNICLENCDTKSPRNLTDSDFDVDTEVLPPSRTEDEPIGLLWFIVKDRQMVSFYKVCRDALSFHEKSHAEILQLDSEIRQIFTTIPNILRTKPLADSIADPPFLIMTRIYLEFIYLKSLCVFHRKYMTRGNQFSTDSCMEAGQRLVRLFIETHAEFLPGGRLDGHRWMLTNFTMNDFLLGVMVLCLVIHVHRRDPQSSVISSKAEEGILPLLKQAHAICVEKSSVSRDARYVSRAIAALLNGPVTKVVAPALPVDGSNINAVDNISLGWWDPFYIEDSNEGLDWGLLESLLLNQPGEGAGDG</sequence>
<dbReference type="STRING" id="1316194.A0A1Q5UEY4"/>
<evidence type="ECO:0000256" key="4">
    <source>
        <dbReference type="ARBA" id="ARBA00023125"/>
    </source>
</evidence>
<comment type="subcellular location">
    <subcellularLocation>
        <location evidence="1">Nucleus</location>
    </subcellularLocation>
</comment>
<dbReference type="Pfam" id="PF00172">
    <property type="entry name" value="Zn_clus"/>
    <property type="match status" value="1"/>
</dbReference>
<keyword evidence="5" id="KW-0804">Transcription</keyword>
<feature type="region of interest" description="Disordered" evidence="7">
    <location>
        <begin position="98"/>
        <end position="121"/>
    </location>
</feature>
<reference evidence="9 10" key="1">
    <citation type="submission" date="2016-10" db="EMBL/GenBank/DDBJ databases">
        <title>Genome sequence of the ascomycete fungus Penicillium subrubescens.</title>
        <authorList>
            <person name="De Vries R.P."/>
            <person name="Peng M."/>
            <person name="Dilokpimol A."/>
            <person name="Hilden K."/>
            <person name="Makela M.R."/>
            <person name="Grigoriev I."/>
            <person name="Riley R."/>
            <person name="Granchi Z."/>
        </authorList>
    </citation>
    <scope>NUCLEOTIDE SEQUENCE [LARGE SCALE GENOMIC DNA]</scope>
    <source>
        <strain evidence="9 10">CBS 132785</strain>
    </source>
</reference>
<dbReference type="Pfam" id="PF04082">
    <property type="entry name" value="Fungal_trans"/>
    <property type="match status" value="1"/>
</dbReference>
<evidence type="ECO:0000256" key="6">
    <source>
        <dbReference type="ARBA" id="ARBA00023242"/>
    </source>
</evidence>
<evidence type="ECO:0000313" key="10">
    <source>
        <dbReference type="Proteomes" id="UP000186955"/>
    </source>
</evidence>
<feature type="compositionally biased region" description="Low complexity" evidence="7">
    <location>
        <begin position="159"/>
        <end position="168"/>
    </location>
</feature>
<evidence type="ECO:0000256" key="7">
    <source>
        <dbReference type="SAM" id="MobiDB-lite"/>
    </source>
</evidence>
<dbReference type="GO" id="GO:0008270">
    <property type="term" value="F:zinc ion binding"/>
    <property type="evidence" value="ECO:0007669"/>
    <property type="project" value="InterPro"/>
</dbReference>
<gene>
    <name evidence="9" type="ORF">PENSUB_3558</name>
</gene>
<dbReference type="OrthoDB" id="5431381at2759"/>
<dbReference type="AlphaFoldDB" id="A0A1Q5UEY4"/>
<proteinExistence type="predicted"/>
<dbReference type="CDD" id="cd12148">
    <property type="entry name" value="fungal_TF_MHR"/>
    <property type="match status" value="1"/>
</dbReference>
<accession>A0A1Q5UEY4</accession>
<feature type="region of interest" description="Disordered" evidence="7">
    <location>
        <begin position="1"/>
        <end position="33"/>
    </location>
</feature>
<evidence type="ECO:0000256" key="2">
    <source>
        <dbReference type="ARBA" id="ARBA00022723"/>
    </source>
</evidence>